<accession>A0A0C3CI45</accession>
<keyword evidence="2" id="KW-1185">Reference proteome</keyword>
<reference evidence="2" key="2">
    <citation type="submission" date="2015-01" db="EMBL/GenBank/DDBJ databases">
        <title>Evolutionary Origins and Diversification of the Mycorrhizal Mutualists.</title>
        <authorList>
            <consortium name="DOE Joint Genome Institute"/>
            <consortium name="Mycorrhizal Genomics Consortium"/>
            <person name="Kohler A."/>
            <person name="Kuo A."/>
            <person name="Nagy L.G."/>
            <person name="Floudas D."/>
            <person name="Copeland A."/>
            <person name="Barry K.W."/>
            <person name="Cichocki N."/>
            <person name="Veneault-Fourrey C."/>
            <person name="LaButti K."/>
            <person name="Lindquist E.A."/>
            <person name="Lipzen A."/>
            <person name="Lundell T."/>
            <person name="Morin E."/>
            <person name="Murat C."/>
            <person name="Riley R."/>
            <person name="Ohm R."/>
            <person name="Sun H."/>
            <person name="Tunlid A."/>
            <person name="Henrissat B."/>
            <person name="Grigoriev I.V."/>
            <person name="Hibbett D.S."/>
            <person name="Martin F."/>
        </authorList>
    </citation>
    <scope>NUCLEOTIDE SEQUENCE [LARGE SCALE GENOMIC DNA]</scope>
    <source>
        <strain evidence="2">h7</strain>
    </source>
</reference>
<organism evidence="1 2">
    <name type="scientific">Hebeloma cylindrosporum</name>
    <dbReference type="NCBI Taxonomy" id="76867"/>
    <lineage>
        <taxon>Eukaryota</taxon>
        <taxon>Fungi</taxon>
        <taxon>Dikarya</taxon>
        <taxon>Basidiomycota</taxon>
        <taxon>Agaricomycotina</taxon>
        <taxon>Agaricomycetes</taxon>
        <taxon>Agaricomycetidae</taxon>
        <taxon>Agaricales</taxon>
        <taxon>Agaricineae</taxon>
        <taxon>Hymenogastraceae</taxon>
        <taxon>Hebeloma</taxon>
    </lineage>
</organism>
<proteinExistence type="predicted"/>
<dbReference type="HOGENOM" id="CLU_052536_0_0_1"/>
<evidence type="ECO:0000313" key="2">
    <source>
        <dbReference type="Proteomes" id="UP000053424"/>
    </source>
</evidence>
<dbReference type="AlphaFoldDB" id="A0A0C3CI45"/>
<dbReference type="OrthoDB" id="2788229at2759"/>
<evidence type="ECO:0000313" key="1">
    <source>
        <dbReference type="EMBL" id="KIM43819.1"/>
    </source>
</evidence>
<gene>
    <name evidence="1" type="ORF">M413DRAFT_389085</name>
</gene>
<protein>
    <recommendedName>
        <fullName evidence="3">F-box domain-containing protein</fullName>
    </recommendedName>
</protein>
<reference evidence="1 2" key="1">
    <citation type="submission" date="2014-04" db="EMBL/GenBank/DDBJ databases">
        <authorList>
            <consortium name="DOE Joint Genome Institute"/>
            <person name="Kuo A."/>
            <person name="Gay G."/>
            <person name="Dore J."/>
            <person name="Kohler A."/>
            <person name="Nagy L.G."/>
            <person name="Floudas D."/>
            <person name="Copeland A."/>
            <person name="Barry K.W."/>
            <person name="Cichocki N."/>
            <person name="Veneault-Fourrey C."/>
            <person name="LaButti K."/>
            <person name="Lindquist E.A."/>
            <person name="Lipzen A."/>
            <person name="Lundell T."/>
            <person name="Morin E."/>
            <person name="Murat C."/>
            <person name="Sun H."/>
            <person name="Tunlid A."/>
            <person name="Henrissat B."/>
            <person name="Grigoriev I.V."/>
            <person name="Hibbett D.S."/>
            <person name="Martin F."/>
            <person name="Nordberg H.P."/>
            <person name="Cantor M.N."/>
            <person name="Hua S.X."/>
        </authorList>
    </citation>
    <scope>NUCLEOTIDE SEQUENCE [LARGE SCALE GENOMIC DNA]</scope>
    <source>
        <strain evidence="2">h7</strain>
    </source>
</reference>
<dbReference type="EMBL" id="KN831775">
    <property type="protein sequence ID" value="KIM43819.1"/>
    <property type="molecule type" value="Genomic_DNA"/>
</dbReference>
<sequence>MLARFPHELLELFVDEVAANTNRAQRASALKSCSLASPCISKRARSHLFSTVSLRWTSKRGLTIGMKERSLLLKQLMDSDRILITFIHVLELYINDCTDEGVQEEYGLPAIITALYSSPRSRLHSFSLSAFKFRFTPWDALPTAFKAALSNLCQSGSLKSLSLIHLQGIPLRLISKCHRNLQRFTVFYTSFQNSIFPPLETGRTCLCCLEELHTDSSIVFLGRALEAAHNGALLSGLRRLHGVVRHPSDAEGYWETMQDSSSSLRDLRLFLRPKLTDDTLQCIQIGRLACLHSLSFHISCSPHDGWIDATRIFSFLRSSHSNSLNHISIDILVYMASANPNYFFHAETGWDALDAAIASSSFPSLESVNIRLISPGLMTGPDLGVVDENRELEVRDISHLSMASFLRTAERGCEGPTPMIGVKLLMPDCTQM</sequence>
<dbReference type="Proteomes" id="UP000053424">
    <property type="component" value="Unassembled WGS sequence"/>
</dbReference>
<name>A0A0C3CI45_HEBCY</name>
<evidence type="ECO:0008006" key="3">
    <source>
        <dbReference type="Google" id="ProtNLM"/>
    </source>
</evidence>